<name>A0ABT4QAA3_9BACL</name>
<reference evidence="1 2" key="1">
    <citation type="submission" date="2022-12" db="EMBL/GenBank/DDBJ databases">
        <title>Draft genome sequence of Paenibacillus sp. dW9.</title>
        <authorList>
            <person name="Choi E.-W."/>
            <person name="Kim D.-U."/>
        </authorList>
    </citation>
    <scope>NUCLEOTIDE SEQUENCE [LARGE SCALE GENOMIC DNA]</scope>
    <source>
        <strain evidence="2">dW9</strain>
    </source>
</reference>
<evidence type="ECO:0008006" key="3">
    <source>
        <dbReference type="Google" id="ProtNLM"/>
    </source>
</evidence>
<dbReference type="RefSeq" id="WP_269882327.1">
    <property type="nucleotide sequence ID" value="NZ_JAQAGZ010000009.1"/>
</dbReference>
<organism evidence="1 2">
    <name type="scientific">Paenibacillus gyeongsangnamensis</name>
    <dbReference type="NCBI Taxonomy" id="3388067"/>
    <lineage>
        <taxon>Bacteria</taxon>
        <taxon>Bacillati</taxon>
        <taxon>Bacillota</taxon>
        <taxon>Bacilli</taxon>
        <taxon>Bacillales</taxon>
        <taxon>Paenibacillaceae</taxon>
        <taxon>Paenibacillus</taxon>
    </lineage>
</organism>
<evidence type="ECO:0000313" key="1">
    <source>
        <dbReference type="EMBL" id="MCZ8513803.1"/>
    </source>
</evidence>
<evidence type="ECO:0000313" key="2">
    <source>
        <dbReference type="Proteomes" id="UP001527882"/>
    </source>
</evidence>
<proteinExistence type="predicted"/>
<sequence length="67" mass="7934">MEKSLQKYTGRIVEIIYLDRDNRITQRRIEVRAIYDGVVKAFCLERHAPRIFQSKNILAVQSVRRTA</sequence>
<keyword evidence="2" id="KW-1185">Reference proteome</keyword>
<comment type="caution">
    <text evidence="1">The sequence shown here is derived from an EMBL/GenBank/DDBJ whole genome shotgun (WGS) entry which is preliminary data.</text>
</comment>
<gene>
    <name evidence="1" type="ORF">O9H85_15445</name>
</gene>
<dbReference type="Proteomes" id="UP001527882">
    <property type="component" value="Unassembled WGS sequence"/>
</dbReference>
<protein>
    <recommendedName>
        <fullName evidence="3">WYL domain-containing protein</fullName>
    </recommendedName>
</protein>
<accession>A0ABT4QAA3</accession>
<dbReference type="EMBL" id="JAQAGZ010000009">
    <property type="protein sequence ID" value="MCZ8513803.1"/>
    <property type="molecule type" value="Genomic_DNA"/>
</dbReference>